<name>A0A2X2W0Q7_CLOCO</name>
<reference evidence="1 2" key="1">
    <citation type="submission" date="2018-06" db="EMBL/GenBank/DDBJ databases">
        <authorList>
            <consortium name="Pathogen Informatics"/>
            <person name="Doyle S."/>
        </authorList>
    </citation>
    <scope>NUCLEOTIDE SEQUENCE [LARGE SCALE GENOMIC DNA]</scope>
    <source>
        <strain evidence="1 2">NCTC13028</strain>
    </source>
</reference>
<sequence length="58" mass="6688">MKNITWKSKKDTMVSFPFLLKNSLTKGQHQIYSITIPLSDNINEEIFESSKISITILD</sequence>
<gene>
    <name evidence="1" type="ORF">NCTC13028_01390</name>
</gene>
<dbReference type="EMBL" id="UAWC01000010">
    <property type="protein sequence ID" value="SQB34478.1"/>
    <property type="molecule type" value="Genomic_DNA"/>
</dbReference>
<dbReference type="Proteomes" id="UP000250223">
    <property type="component" value="Unassembled WGS sequence"/>
</dbReference>
<protein>
    <submittedName>
        <fullName evidence="1">Uncharacterized protein</fullName>
    </submittedName>
</protein>
<dbReference type="AlphaFoldDB" id="A0A2X2W0Q7"/>
<accession>A0A2X2W0Q7</accession>
<evidence type="ECO:0000313" key="2">
    <source>
        <dbReference type="Proteomes" id="UP000250223"/>
    </source>
</evidence>
<proteinExistence type="predicted"/>
<organism evidence="1 2">
    <name type="scientific">Clostridium cochlearium</name>
    <dbReference type="NCBI Taxonomy" id="1494"/>
    <lineage>
        <taxon>Bacteria</taxon>
        <taxon>Bacillati</taxon>
        <taxon>Bacillota</taxon>
        <taxon>Clostridia</taxon>
        <taxon>Eubacteriales</taxon>
        <taxon>Clostridiaceae</taxon>
        <taxon>Clostridium</taxon>
    </lineage>
</organism>
<evidence type="ECO:0000313" key="1">
    <source>
        <dbReference type="EMBL" id="SQB34478.1"/>
    </source>
</evidence>